<proteinExistence type="predicted"/>
<feature type="transmembrane region" description="Helical" evidence="1">
    <location>
        <begin position="37"/>
        <end position="60"/>
    </location>
</feature>
<dbReference type="EMBL" id="MFJE01000055">
    <property type="protein sequence ID" value="OGG13374.1"/>
    <property type="molecule type" value="Genomic_DNA"/>
</dbReference>
<protein>
    <submittedName>
        <fullName evidence="2">Uncharacterized protein</fullName>
    </submittedName>
</protein>
<feature type="transmembrane region" description="Helical" evidence="1">
    <location>
        <begin position="7"/>
        <end position="25"/>
    </location>
</feature>
<accession>A0A1F5ZM21</accession>
<evidence type="ECO:0000313" key="2">
    <source>
        <dbReference type="EMBL" id="OGG13374.1"/>
    </source>
</evidence>
<evidence type="ECO:0000256" key="1">
    <source>
        <dbReference type="SAM" id="Phobius"/>
    </source>
</evidence>
<reference evidence="2 3" key="1">
    <citation type="journal article" date="2016" name="Nat. Commun.">
        <title>Thousands of microbial genomes shed light on interconnected biogeochemical processes in an aquifer system.</title>
        <authorList>
            <person name="Anantharaman K."/>
            <person name="Brown C.T."/>
            <person name="Hug L.A."/>
            <person name="Sharon I."/>
            <person name="Castelle C.J."/>
            <person name="Probst A.J."/>
            <person name="Thomas B.C."/>
            <person name="Singh A."/>
            <person name="Wilkins M.J."/>
            <person name="Karaoz U."/>
            <person name="Brodie E.L."/>
            <person name="Williams K.H."/>
            <person name="Hubbard S.S."/>
            <person name="Banfield J.F."/>
        </authorList>
    </citation>
    <scope>NUCLEOTIDE SEQUENCE [LARGE SCALE GENOMIC DNA]</scope>
</reference>
<dbReference type="Proteomes" id="UP000177383">
    <property type="component" value="Unassembled WGS sequence"/>
</dbReference>
<evidence type="ECO:0000313" key="3">
    <source>
        <dbReference type="Proteomes" id="UP000177383"/>
    </source>
</evidence>
<keyword evidence="1" id="KW-1133">Transmembrane helix</keyword>
<keyword evidence="1" id="KW-0472">Membrane</keyword>
<organism evidence="2 3">
    <name type="scientific">Candidatus Gottesmanbacteria bacterium RIFCSPHIGHO2_01_FULL_39_10</name>
    <dbReference type="NCBI Taxonomy" id="1798375"/>
    <lineage>
        <taxon>Bacteria</taxon>
        <taxon>Candidatus Gottesmaniibacteriota</taxon>
    </lineage>
</organism>
<dbReference type="STRING" id="1798375.A2773_06035"/>
<keyword evidence="1" id="KW-0812">Transmembrane</keyword>
<sequence>MFVQSPEFIYIALVLPSLFALTLIAEGVHKILKNESGWLAVFLGCFFLAVLIFGYFLLIFKR</sequence>
<gene>
    <name evidence="2" type="ORF">A2773_06035</name>
</gene>
<name>A0A1F5ZM21_9BACT</name>
<dbReference type="AlphaFoldDB" id="A0A1F5ZM21"/>
<comment type="caution">
    <text evidence="2">The sequence shown here is derived from an EMBL/GenBank/DDBJ whole genome shotgun (WGS) entry which is preliminary data.</text>
</comment>